<evidence type="ECO:0000313" key="1">
    <source>
        <dbReference type="EMBL" id="JAP07441.1"/>
    </source>
</evidence>
<feature type="non-terminal residue" evidence="1">
    <location>
        <position position="1"/>
    </location>
</feature>
<accession>A0A0V0GGU8</accession>
<dbReference type="AlphaFoldDB" id="A0A0V0GGU8"/>
<organism evidence="1">
    <name type="scientific">Solanum chacoense</name>
    <name type="common">Chaco potato</name>
    <dbReference type="NCBI Taxonomy" id="4108"/>
    <lineage>
        <taxon>Eukaryota</taxon>
        <taxon>Viridiplantae</taxon>
        <taxon>Streptophyta</taxon>
        <taxon>Embryophyta</taxon>
        <taxon>Tracheophyta</taxon>
        <taxon>Spermatophyta</taxon>
        <taxon>Magnoliopsida</taxon>
        <taxon>eudicotyledons</taxon>
        <taxon>Gunneridae</taxon>
        <taxon>Pentapetalae</taxon>
        <taxon>asterids</taxon>
        <taxon>lamiids</taxon>
        <taxon>Solanales</taxon>
        <taxon>Solanaceae</taxon>
        <taxon>Solanoideae</taxon>
        <taxon>Solaneae</taxon>
        <taxon>Solanum</taxon>
    </lineage>
</organism>
<proteinExistence type="predicted"/>
<reference evidence="1" key="1">
    <citation type="submission" date="2015-12" db="EMBL/GenBank/DDBJ databases">
        <title>Gene expression during late stages of embryo sac development: a critical building block for successful pollen-pistil interactions.</title>
        <authorList>
            <person name="Liu Y."/>
            <person name="Joly V."/>
            <person name="Sabar M."/>
            <person name="Matton D.P."/>
        </authorList>
    </citation>
    <scope>NUCLEOTIDE SEQUENCE</scope>
</reference>
<sequence>TKLKGEEVSSVEVFEETHKKRNIDGTRGEWIEPRAEETFVSYYTIWMWYLEINKKSLASVPF</sequence>
<dbReference type="EMBL" id="GEDG01038737">
    <property type="protein sequence ID" value="JAP07441.1"/>
    <property type="molecule type" value="Transcribed_RNA"/>
</dbReference>
<protein>
    <submittedName>
        <fullName evidence="1">Putative ovule protein</fullName>
    </submittedName>
</protein>
<name>A0A0V0GGU8_SOLCH</name>